<evidence type="ECO:0000256" key="2">
    <source>
        <dbReference type="ARBA" id="ARBA00023136"/>
    </source>
</evidence>
<dbReference type="AlphaFoldDB" id="A0A2H0KCZ8"/>
<dbReference type="InterPro" id="IPR001460">
    <property type="entry name" value="PCN-bd_Tpept"/>
</dbReference>
<organism evidence="5 6">
    <name type="scientific">Candidatus Taylorbacteria bacterium CG11_big_fil_rev_8_21_14_0_20_46_11</name>
    <dbReference type="NCBI Taxonomy" id="1975025"/>
    <lineage>
        <taxon>Bacteria</taxon>
        <taxon>Candidatus Tayloriibacteriota</taxon>
    </lineage>
</organism>
<dbReference type="EMBL" id="PCVG01000010">
    <property type="protein sequence ID" value="PIQ69138.1"/>
    <property type="molecule type" value="Genomic_DNA"/>
</dbReference>
<dbReference type="InterPro" id="IPR005311">
    <property type="entry name" value="PBP_dimer"/>
</dbReference>
<comment type="subcellular location">
    <subcellularLocation>
        <location evidence="1">Membrane</location>
    </subcellularLocation>
</comment>
<dbReference type="GO" id="GO:0005886">
    <property type="term" value="C:plasma membrane"/>
    <property type="evidence" value="ECO:0007669"/>
    <property type="project" value="TreeGrafter"/>
</dbReference>
<dbReference type="Pfam" id="PF00905">
    <property type="entry name" value="Transpeptidase"/>
    <property type="match status" value="1"/>
</dbReference>
<dbReference type="SUPFAM" id="SSF56519">
    <property type="entry name" value="Penicillin binding protein dimerisation domain"/>
    <property type="match status" value="1"/>
</dbReference>
<dbReference type="GO" id="GO:0071555">
    <property type="term" value="P:cell wall organization"/>
    <property type="evidence" value="ECO:0007669"/>
    <property type="project" value="TreeGrafter"/>
</dbReference>
<dbReference type="PANTHER" id="PTHR30627:SF1">
    <property type="entry name" value="PEPTIDOGLYCAN D,D-TRANSPEPTIDASE FTSI"/>
    <property type="match status" value="1"/>
</dbReference>
<evidence type="ECO:0000256" key="1">
    <source>
        <dbReference type="ARBA" id="ARBA00004370"/>
    </source>
</evidence>
<dbReference type="Proteomes" id="UP000229342">
    <property type="component" value="Unassembled WGS sequence"/>
</dbReference>
<dbReference type="PANTHER" id="PTHR30627">
    <property type="entry name" value="PEPTIDOGLYCAN D,D-TRANSPEPTIDASE"/>
    <property type="match status" value="1"/>
</dbReference>
<dbReference type="SUPFAM" id="SSF56601">
    <property type="entry name" value="beta-lactamase/transpeptidase-like"/>
    <property type="match status" value="1"/>
</dbReference>
<dbReference type="Gene3D" id="3.90.1310.10">
    <property type="entry name" value="Penicillin-binding protein 2a (Domain 2)"/>
    <property type="match status" value="1"/>
</dbReference>
<evidence type="ECO:0000259" key="3">
    <source>
        <dbReference type="Pfam" id="PF00905"/>
    </source>
</evidence>
<name>A0A2H0KCZ8_9BACT</name>
<proteinExistence type="predicted"/>
<feature type="domain" description="Penicillin-binding protein dimerisation" evidence="4">
    <location>
        <begin position="81"/>
        <end position="188"/>
    </location>
</feature>
<reference evidence="5 6" key="1">
    <citation type="submission" date="2017-09" db="EMBL/GenBank/DDBJ databases">
        <title>Depth-based differentiation of microbial function through sediment-hosted aquifers and enrichment of novel symbionts in the deep terrestrial subsurface.</title>
        <authorList>
            <person name="Probst A.J."/>
            <person name="Ladd B."/>
            <person name="Jarett J.K."/>
            <person name="Geller-Mcgrath D.E."/>
            <person name="Sieber C.M."/>
            <person name="Emerson J.B."/>
            <person name="Anantharaman K."/>
            <person name="Thomas B.C."/>
            <person name="Malmstrom R."/>
            <person name="Stieglmeier M."/>
            <person name="Klingl A."/>
            <person name="Woyke T."/>
            <person name="Ryan C.M."/>
            <person name="Banfield J.F."/>
        </authorList>
    </citation>
    <scope>NUCLEOTIDE SEQUENCE [LARGE SCALE GENOMIC DNA]</scope>
    <source>
        <strain evidence="5">CG11_big_fil_rev_8_21_14_0_20_46_11</strain>
    </source>
</reference>
<feature type="domain" description="Penicillin-binding protein transpeptidase" evidence="3">
    <location>
        <begin position="250"/>
        <end position="545"/>
    </location>
</feature>
<evidence type="ECO:0000313" key="5">
    <source>
        <dbReference type="EMBL" id="PIQ69138.1"/>
    </source>
</evidence>
<evidence type="ECO:0000313" key="6">
    <source>
        <dbReference type="Proteomes" id="UP000229342"/>
    </source>
</evidence>
<dbReference type="Gene3D" id="3.30.450.330">
    <property type="match status" value="1"/>
</dbReference>
<keyword evidence="2" id="KW-0472">Membrane</keyword>
<dbReference type="InterPro" id="IPR050515">
    <property type="entry name" value="Beta-lactam/transpept"/>
</dbReference>
<protein>
    <submittedName>
        <fullName evidence="5">Uncharacterized protein</fullName>
    </submittedName>
</protein>
<dbReference type="Pfam" id="PF03717">
    <property type="entry name" value="PBP_dimer"/>
    <property type="match status" value="1"/>
</dbReference>
<dbReference type="Gene3D" id="3.40.710.10">
    <property type="entry name" value="DD-peptidase/beta-lactamase superfamily"/>
    <property type="match status" value="1"/>
</dbReference>
<dbReference type="InterPro" id="IPR036138">
    <property type="entry name" value="PBP_dimer_sf"/>
</dbReference>
<comment type="caution">
    <text evidence="5">The sequence shown here is derived from an EMBL/GenBank/DDBJ whole genome shotgun (WGS) entry which is preliminary data.</text>
</comment>
<accession>A0A2H0KCZ8</accession>
<dbReference type="GO" id="GO:0008658">
    <property type="term" value="F:penicillin binding"/>
    <property type="evidence" value="ECO:0007669"/>
    <property type="project" value="InterPro"/>
</dbReference>
<dbReference type="InterPro" id="IPR012338">
    <property type="entry name" value="Beta-lactam/transpept-like"/>
</dbReference>
<sequence length="569" mass="62317">MSSHHFLTRIRLLSGACVLVTLLLFAKLYVVQIVHGSEYSDKADRQYARPSQDLFDRGSIFFTSKDGSVVSAANLKGGFLLSLVPKYITDPEGTYEKLSEYIDLDRDSFLLKAKKANDPYEEVANEVPASVADSITKLKLPGVSLYKERWRSYPGENLASHVLGFVGFSGDKEGGQYGLERYYEDILSRKGGGLYKNFFAEIFSGAKKVVSRDRQEGDIVTSIEPSTEQYLESVLSGINEKYSAKRAGGIIMDPSTGRVVAMAINPTFNPNEFSAVTDPHLFINSLVESVYEMGSIIKPLTMAAGIDANVVTATTTYYDAGFLTLNGKTISNYDGKGRGRVDMQQVLSQSLNTGAGTVALKLGAERFRSYFKKFGLGAETGIDLPGEAQGLVRNLESNRDIELVTASYGQGIALTPIQTVRALSVLGNGGYLVTPHVVDKVNYSLGVSRAIGATDKVQVIKKETSTEVTRMLVEVVDEALLGGEYKMPRHSIAAKTGTALIANPAGGGYYTDRYLHSFFGYFPAYEPRFIVFLYVVEPQGVAYASHTLTVPFMDLATYLINYYEIPPDR</sequence>
<gene>
    <name evidence="5" type="ORF">COV91_00385</name>
</gene>
<evidence type="ECO:0000259" key="4">
    <source>
        <dbReference type="Pfam" id="PF03717"/>
    </source>
</evidence>